<dbReference type="GO" id="GO:0009166">
    <property type="term" value="P:nucleotide catabolic process"/>
    <property type="evidence" value="ECO:0007669"/>
    <property type="project" value="InterPro"/>
</dbReference>
<dbReference type="SUPFAM" id="SSF56300">
    <property type="entry name" value="Metallo-dependent phosphatases"/>
    <property type="match status" value="1"/>
</dbReference>
<dbReference type="PANTHER" id="PTHR11575:SF24">
    <property type="entry name" value="5'-NUCLEOTIDASE"/>
    <property type="match status" value="1"/>
</dbReference>
<dbReference type="Gene3D" id="3.60.21.10">
    <property type="match status" value="1"/>
</dbReference>
<proteinExistence type="inferred from homology"/>
<name>A0A4Q5IYP1_9ACTN</name>
<dbReference type="Proteomes" id="UP000291189">
    <property type="component" value="Unassembled WGS sequence"/>
</dbReference>
<dbReference type="PANTHER" id="PTHR11575">
    <property type="entry name" value="5'-NUCLEOTIDASE-RELATED"/>
    <property type="match status" value="1"/>
</dbReference>
<evidence type="ECO:0000313" key="7">
    <source>
        <dbReference type="Proteomes" id="UP000291189"/>
    </source>
</evidence>
<organism evidence="6 7">
    <name type="scientific">Nocardioides iriomotensis</name>
    <dbReference type="NCBI Taxonomy" id="715784"/>
    <lineage>
        <taxon>Bacteria</taxon>
        <taxon>Bacillati</taxon>
        <taxon>Actinomycetota</taxon>
        <taxon>Actinomycetes</taxon>
        <taxon>Propionibacteriales</taxon>
        <taxon>Nocardioidaceae</taxon>
        <taxon>Nocardioides</taxon>
    </lineage>
</organism>
<feature type="region of interest" description="Disordered" evidence="3">
    <location>
        <begin position="1"/>
        <end position="26"/>
    </location>
</feature>
<keyword evidence="2" id="KW-0378">Hydrolase</keyword>
<dbReference type="PRINTS" id="PR01607">
    <property type="entry name" value="APYRASEFAMLY"/>
</dbReference>
<dbReference type="InterPro" id="IPR036907">
    <property type="entry name" value="5'-Nucleotdase_C_sf"/>
</dbReference>
<dbReference type="Gene3D" id="3.90.780.10">
    <property type="entry name" value="5'-Nucleotidase, C-terminal domain"/>
    <property type="match status" value="1"/>
</dbReference>
<comment type="caution">
    <text evidence="6">The sequence shown here is derived from an EMBL/GenBank/DDBJ whole genome shotgun (WGS) entry which is preliminary data.</text>
</comment>
<dbReference type="GO" id="GO:0030288">
    <property type="term" value="C:outer membrane-bounded periplasmic space"/>
    <property type="evidence" value="ECO:0007669"/>
    <property type="project" value="TreeGrafter"/>
</dbReference>
<comment type="similarity">
    <text evidence="2">Belongs to the 5'-nucleotidase family.</text>
</comment>
<dbReference type="EMBL" id="SDPU01000032">
    <property type="protein sequence ID" value="RYU10161.1"/>
    <property type="molecule type" value="Genomic_DNA"/>
</dbReference>
<reference evidence="6 7" key="1">
    <citation type="submission" date="2019-01" db="EMBL/GenBank/DDBJ databases">
        <title>Nocardioides guangzhouensis sp. nov., an actinobacterium isolated from soil.</title>
        <authorList>
            <person name="Fu Y."/>
            <person name="Cai Y."/>
            <person name="Lin Z."/>
            <person name="Chen P."/>
        </authorList>
    </citation>
    <scope>NUCLEOTIDE SEQUENCE [LARGE SCALE GENOMIC DNA]</scope>
    <source>
        <strain evidence="6 7">NBRC 105384</strain>
    </source>
</reference>
<dbReference type="GO" id="GO:0000166">
    <property type="term" value="F:nucleotide binding"/>
    <property type="evidence" value="ECO:0007669"/>
    <property type="project" value="UniProtKB-KW"/>
</dbReference>
<dbReference type="InterPro" id="IPR004843">
    <property type="entry name" value="Calcineurin-like_PHP"/>
</dbReference>
<dbReference type="SUPFAM" id="SSF55816">
    <property type="entry name" value="5'-nucleotidase (syn. UDP-sugar hydrolase), C-terminal domain"/>
    <property type="match status" value="1"/>
</dbReference>
<evidence type="ECO:0000256" key="2">
    <source>
        <dbReference type="RuleBase" id="RU362119"/>
    </source>
</evidence>
<gene>
    <name evidence="6" type="ORF">ETU37_17265</name>
</gene>
<protein>
    <submittedName>
        <fullName evidence="6">Bifunctional metallophosphatase/5'-nucleotidase</fullName>
    </submittedName>
</protein>
<feature type="domain" description="5'-Nucleotidase C-terminal" evidence="5">
    <location>
        <begin position="453"/>
        <end position="628"/>
    </location>
</feature>
<evidence type="ECO:0000259" key="4">
    <source>
        <dbReference type="Pfam" id="PF00149"/>
    </source>
</evidence>
<keyword evidence="1" id="KW-0732">Signal</keyword>
<dbReference type="InterPro" id="IPR006179">
    <property type="entry name" value="5_nucleotidase/apyrase"/>
</dbReference>
<evidence type="ECO:0000256" key="1">
    <source>
        <dbReference type="ARBA" id="ARBA00022729"/>
    </source>
</evidence>
<accession>A0A4Q5IYP1</accession>
<keyword evidence="7" id="KW-1185">Reference proteome</keyword>
<dbReference type="Pfam" id="PF02872">
    <property type="entry name" value="5_nucleotid_C"/>
    <property type="match status" value="1"/>
</dbReference>
<dbReference type="InterPro" id="IPR029052">
    <property type="entry name" value="Metallo-depent_PP-like"/>
</dbReference>
<sequence length="666" mass="69470">MPEHLARGGPGTQSSSAVRALSPPSIPRVRSTCGACPRAVPTAGRQAWKSEGTLLSANPKKRALSLVAAAAGLGLVASPLALSSAVADDASGTAAASSSQAKKKSKVIKVDLFALNDFHGQLEVVPSSSSGGRVGTEAAGGAEYLSTHLKALRAASADRGVSKTFTVAAGDLIGATPLLSAAFHDEPTIEAMNEIGLDVSSVGNHEFDEGYRELKRMQKGGCLDDGAGANNQNSCPDAAHAFEGADFKYLAANVKFENTRKPIFAPFNVKKVDGQKIAFIGMTLEDTPNIVTKAGVQGLVFKDEVETVNKLVPRLKERGVKAMVVLLHEGATPGPASGYNECQDVAGPGLEIAKQLDPAIDVVISGHTHQPYNCVVKDPKGKNRLVTSAFSTGRVVTEVRLKLKASNGQVIRPKSRAINHVVTNADGTTPDAAITALISRYNGLVAPIRDKVLGKLKDPAVPNESLARPSSVTEDYELGNLIADSQKTDPSVVTGGKTPVIAFMNPGGIRADLREDAAGNVTYGAAFSVQPFNNYVVSMDLTGAQVLAVLNEQWNGRNEAARKILQPSGIQYSYDLSDAAGTGNAVVGTPKVDLDGNGTYEADLSPTTTYRVVVNSFLSDGGDGFGTLDQGTNKYFGGLDIDALARVLGSTPAYVPGPADRITTQP</sequence>
<feature type="domain" description="Calcineurin-like phosphoesterase" evidence="4">
    <location>
        <begin position="115"/>
        <end position="371"/>
    </location>
</feature>
<evidence type="ECO:0000313" key="6">
    <source>
        <dbReference type="EMBL" id="RYU10161.1"/>
    </source>
</evidence>
<dbReference type="GO" id="GO:0008768">
    <property type="term" value="F:UDP-sugar diphosphatase activity"/>
    <property type="evidence" value="ECO:0007669"/>
    <property type="project" value="TreeGrafter"/>
</dbReference>
<dbReference type="Pfam" id="PF00149">
    <property type="entry name" value="Metallophos"/>
    <property type="match status" value="1"/>
</dbReference>
<evidence type="ECO:0000259" key="5">
    <source>
        <dbReference type="Pfam" id="PF02872"/>
    </source>
</evidence>
<dbReference type="AlphaFoldDB" id="A0A4Q5IYP1"/>
<dbReference type="OrthoDB" id="1016457at2"/>
<evidence type="ECO:0000256" key="3">
    <source>
        <dbReference type="SAM" id="MobiDB-lite"/>
    </source>
</evidence>
<dbReference type="InterPro" id="IPR008334">
    <property type="entry name" value="5'-Nucleotdase_C"/>
</dbReference>
<keyword evidence="2" id="KW-0547">Nucleotide-binding</keyword>
<dbReference type="GO" id="GO:0008253">
    <property type="term" value="F:5'-nucleotidase activity"/>
    <property type="evidence" value="ECO:0007669"/>
    <property type="project" value="TreeGrafter"/>
</dbReference>